<sequence>MPTRTVFPELPPLRGLSEWQFRGRDCVFCGITLAPGNAVDLGPRRYWRGGQPCNWFPRACKKHAEGSTS</sequence>
<reference evidence="1 2" key="1">
    <citation type="submission" date="2021-03" db="EMBL/GenBank/DDBJ databases">
        <title>Complete genome of Streptomyces formicae strain 1H-GS9 (DSM 100524).</title>
        <authorList>
            <person name="Atanasov K.E."/>
            <person name="Altabella T."/>
            <person name="Ferrer A."/>
        </authorList>
    </citation>
    <scope>NUCLEOTIDE SEQUENCE [LARGE SCALE GENOMIC DNA]</scope>
    <source>
        <strain evidence="1 2">1H-GS9</strain>
    </source>
</reference>
<dbReference type="Proteomes" id="UP000828924">
    <property type="component" value="Chromosome"/>
</dbReference>
<keyword evidence="2" id="KW-1185">Reference proteome</keyword>
<accession>A0ABY3WW76</accession>
<gene>
    <name evidence="1" type="ORF">J4032_32255</name>
</gene>
<dbReference type="EMBL" id="CP071872">
    <property type="protein sequence ID" value="UNM16923.1"/>
    <property type="molecule type" value="Genomic_DNA"/>
</dbReference>
<dbReference type="RefSeq" id="WP_242337333.1">
    <property type="nucleotide sequence ID" value="NZ_CP071872.1"/>
</dbReference>
<evidence type="ECO:0000313" key="2">
    <source>
        <dbReference type="Proteomes" id="UP000828924"/>
    </source>
</evidence>
<protein>
    <submittedName>
        <fullName evidence="1">Uncharacterized protein</fullName>
    </submittedName>
</protein>
<evidence type="ECO:0000313" key="1">
    <source>
        <dbReference type="EMBL" id="UNM16923.1"/>
    </source>
</evidence>
<proteinExistence type="predicted"/>
<organism evidence="1 2">
    <name type="scientific">Streptomyces formicae</name>
    <dbReference type="NCBI Taxonomy" id="1616117"/>
    <lineage>
        <taxon>Bacteria</taxon>
        <taxon>Bacillati</taxon>
        <taxon>Actinomycetota</taxon>
        <taxon>Actinomycetes</taxon>
        <taxon>Kitasatosporales</taxon>
        <taxon>Streptomycetaceae</taxon>
        <taxon>Streptomyces</taxon>
    </lineage>
</organism>
<name>A0ABY3WW76_9ACTN</name>